<accession>A0A514K2T1</accession>
<name>A0A514K2T1_9VIRU</name>
<proteinExistence type="predicted"/>
<dbReference type="GeneID" id="80402564"/>
<evidence type="ECO:0000313" key="2">
    <source>
        <dbReference type="EMBL" id="QDI73945.1"/>
    </source>
</evidence>
<organism evidence="2">
    <name type="scientific">Nitrosopumilus spindle-shaped virus</name>
    <dbReference type="NCBI Taxonomy" id="2508184"/>
    <lineage>
        <taxon>Viruses</taxon>
        <taxon>Viruses incertae sedis</taxon>
        <taxon>Thaspiviridae</taxon>
        <taxon>Nitmarvirus</taxon>
        <taxon>Nitmarvirus maris</taxon>
        <taxon>Nitmarvirus NSV1</taxon>
    </lineage>
</organism>
<reference evidence="2 3" key="1">
    <citation type="submission" date="2019-02" db="EMBL/GenBank/DDBJ databases">
        <title>Spindle-shaped viruses infect a marine ammonia-oxidizing thaumarchaeon.</title>
        <authorList>
            <person name="Kim J.-G."/>
            <person name="Kim S.-J."/>
            <person name="Rhee S.-K."/>
        </authorList>
    </citation>
    <scope>NUCLEOTIDE SEQUENCE [LARGE SCALE GENOMIC DNA]</scope>
    <source>
        <strain evidence="1">NSV1</strain>
        <strain evidence="2">NSV3</strain>
    </source>
</reference>
<evidence type="ECO:0000313" key="3">
    <source>
        <dbReference type="Proteomes" id="UP000316651"/>
    </source>
</evidence>
<dbReference type="RefSeq" id="YP_009824117.1">
    <property type="nucleotide sequence ID" value="NC_048199.1"/>
</dbReference>
<dbReference type="EMBL" id="MK570053">
    <property type="protein sequence ID" value="QDI73896.1"/>
    <property type="molecule type" value="Genomic_DNA"/>
</dbReference>
<dbReference type="KEGG" id="vg:80402564"/>
<sequence>MRCDCCNECIKYPSPASKKTKQCGKCRRGIDTNNKGRFNEIKYTSSLVVQ</sequence>
<dbReference type="EMBL" id="MK570054">
    <property type="protein sequence ID" value="QDI73945.1"/>
    <property type="molecule type" value="Genomic_DNA"/>
</dbReference>
<keyword evidence="3" id="KW-1185">Reference proteome</keyword>
<evidence type="ECO:0000313" key="1">
    <source>
        <dbReference type="EMBL" id="QDI73896.1"/>
    </source>
</evidence>
<dbReference type="KEGG" id="vg:55015644"/>
<dbReference type="RefSeq" id="YP_010772837.1">
    <property type="nucleotide sequence ID" value="NC_074656.1"/>
</dbReference>
<dbReference type="GeneID" id="55015644"/>
<protein>
    <submittedName>
        <fullName evidence="2">Uncharacterized protein</fullName>
    </submittedName>
</protein>
<dbReference type="Proteomes" id="UP000316651">
    <property type="component" value="Segment"/>
</dbReference>